<dbReference type="Pfam" id="PF00072">
    <property type="entry name" value="Response_reg"/>
    <property type="match status" value="1"/>
</dbReference>
<protein>
    <submittedName>
        <fullName evidence="7">Response regulator transcription factor</fullName>
    </submittedName>
</protein>
<evidence type="ECO:0000259" key="5">
    <source>
        <dbReference type="PROSITE" id="PS50110"/>
    </source>
</evidence>
<dbReference type="Pfam" id="PF00196">
    <property type="entry name" value="GerE"/>
    <property type="match status" value="1"/>
</dbReference>
<dbReference type="EMBL" id="VBAI01000177">
    <property type="protein sequence ID" value="TMJ08837.1"/>
    <property type="molecule type" value="Genomic_DNA"/>
</dbReference>
<dbReference type="GO" id="GO:0000160">
    <property type="term" value="P:phosphorelay signal transduction system"/>
    <property type="evidence" value="ECO:0007669"/>
    <property type="project" value="InterPro"/>
</dbReference>
<proteinExistence type="predicted"/>
<dbReference type="InterPro" id="IPR001789">
    <property type="entry name" value="Sig_transdc_resp-reg_receiver"/>
</dbReference>
<feature type="domain" description="Response regulatory" evidence="5">
    <location>
        <begin position="5"/>
        <end position="122"/>
    </location>
</feature>
<keyword evidence="2" id="KW-0238">DNA-binding</keyword>
<dbReference type="CDD" id="cd06170">
    <property type="entry name" value="LuxR_C_like"/>
    <property type="match status" value="1"/>
</dbReference>
<evidence type="ECO:0000256" key="2">
    <source>
        <dbReference type="ARBA" id="ARBA00023125"/>
    </source>
</evidence>
<keyword evidence="1 3" id="KW-0597">Phosphoprotein</keyword>
<evidence type="ECO:0000256" key="1">
    <source>
        <dbReference type="ARBA" id="ARBA00022553"/>
    </source>
</evidence>
<accession>A0A537LQ02</accession>
<dbReference type="SUPFAM" id="SSF46894">
    <property type="entry name" value="C-terminal effector domain of the bipartite response regulators"/>
    <property type="match status" value="1"/>
</dbReference>
<evidence type="ECO:0000313" key="9">
    <source>
        <dbReference type="Proteomes" id="UP000318661"/>
    </source>
</evidence>
<dbReference type="InterPro" id="IPR000792">
    <property type="entry name" value="Tscrpt_reg_LuxR_C"/>
</dbReference>
<feature type="modified residue" description="4-aspartylphosphate" evidence="3">
    <location>
        <position position="57"/>
    </location>
</feature>
<dbReference type="GO" id="GO:0006355">
    <property type="term" value="P:regulation of DNA-templated transcription"/>
    <property type="evidence" value="ECO:0007669"/>
    <property type="project" value="InterPro"/>
</dbReference>
<dbReference type="Proteomes" id="UP000315217">
    <property type="component" value="Unassembled WGS sequence"/>
</dbReference>
<dbReference type="PANTHER" id="PTHR43214">
    <property type="entry name" value="TWO-COMPONENT RESPONSE REGULATOR"/>
    <property type="match status" value="1"/>
</dbReference>
<dbReference type="PROSITE" id="PS50043">
    <property type="entry name" value="HTH_LUXR_2"/>
    <property type="match status" value="1"/>
</dbReference>
<dbReference type="Gene3D" id="3.40.50.2300">
    <property type="match status" value="1"/>
</dbReference>
<comment type="caution">
    <text evidence="7">The sequence shown here is derived from an EMBL/GenBank/DDBJ whole genome shotgun (WGS) entry which is preliminary data.</text>
</comment>
<sequence length="219" mass="24207">MPIIKVLLADDWGLFLEGVKSVLRQATGDIEIVGEATNGEEAVQLTRRLDPAVVLMDQDLPKVDGIEATRAIKQAMPAVEIIIMTERLDDTKALAAIEAGAAGYILKDIPAASLVRALNSVRQGQAFFHPEITRTLIERLGRLGRDQRTRFRSTPEGLTARELEVLVELTNGSTDRQIASKFKVSEGTVKTHIRNILHKLNCRNRTQAVAYALRKGFIK</sequence>
<feature type="domain" description="HTH luxR-type" evidence="4">
    <location>
        <begin position="151"/>
        <end position="216"/>
    </location>
</feature>
<dbReference type="Proteomes" id="UP000318661">
    <property type="component" value="Unassembled WGS sequence"/>
</dbReference>
<dbReference type="InterPro" id="IPR058245">
    <property type="entry name" value="NreC/VraR/RcsB-like_REC"/>
</dbReference>
<evidence type="ECO:0000313" key="7">
    <source>
        <dbReference type="EMBL" id="TMJ10012.1"/>
    </source>
</evidence>
<dbReference type="SUPFAM" id="SSF52172">
    <property type="entry name" value="CheY-like"/>
    <property type="match status" value="1"/>
</dbReference>
<reference evidence="8 9" key="1">
    <citation type="journal article" date="2019" name="Nat. Microbiol.">
        <title>Mediterranean grassland soil C-N compound turnover is dependent on rainfall and depth, and is mediated by genomically divergent microorganisms.</title>
        <authorList>
            <person name="Diamond S."/>
            <person name="Andeer P.F."/>
            <person name="Li Z."/>
            <person name="Crits-Christoph A."/>
            <person name="Burstein D."/>
            <person name="Anantharaman K."/>
            <person name="Lane K.R."/>
            <person name="Thomas B.C."/>
            <person name="Pan C."/>
            <person name="Northen T.R."/>
            <person name="Banfield J.F."/>
        </authorList>
    </citation>
    <scope>NUCLEOTIDE SEQUENCE [LARGE SCALE GENOMIC DNA]</scope>
    <source>
        <strain evidence="6">NP_1</strain>
        <strain evidence="7">NP_2</strain>
    </source>
</reference>
<dbReference type="InterPro" id="IPR011006">
    <property type="entry name" value="CheY-like_superfamily"/>
</dbReference>
<organism evidence="7 9">
    <name type="scientific">Candidatus Segetimicrobium genomatis</name>
    <dbReference type="NCBI Taxonomy" id="2569760"/>
    <lineage>
        <taxon>Bacteria</taxon>
        <taxon>Bacillati</taxon>
        <taxon>Candidatus Sysuimicrobiota</taxon>
        <taxon>Candidatus Sysuimicrobiia</taxon>
        <taxon>Candidatus Sysuimicrobiales</taxon>
        <taxon>Candidatus Segetimicrobiaceae</taxon>
        <taxon>Candidatus Segetimicrobium</taxon>
    </lineage>
</organism>
<dbReference type="CDD" id="cd17535">
    <property type="entry name" value="REC_NarL-like"/>
    <property type="match status" value="1"/>
</dbReference>
<dbReference type="PROSITE" id="PS50110">
    <property type="entry name" value="RESPONSE_REGULATORY"/>
    <property type="match status" value="1"/>
</dbReference>
<dbReference type="InterPro" id="IPR016032">
    <property type="entry name" value="Sig_transdc_resp-reg_C-effctor"/>
</dbReference>
<gene>
    <name evidence="6" type="ORF">E6G98_11165</name>
    <name evidence="7" type="ORF">E6G99_01750</name>
</gene>
<dbReference type="AlphaFoldDB" id="A0A537LQ02"/>
<dbReference type="EMBL" id="VBAJ01000028">
    <property type="protein sequence ID" value="TMJ10012.1"/>
    <property type="molecule type" value="Genomic_DNA"/>
</dbReference>
<dbReference type="PRINTS" id="PR00038">
    <property type="entry name" value="HTHLUXR"/>
</dbReference>
<dbReference type="GO" id="GO:0003677">
    <property type="term" value="F:DNA binding"/>
    <property type="evidence" value="ECO:0007669"/>
    <property type="project" value="UniProtKB-KW"/>
</dbReference>
<evidence type="ECO:0000259" key="4">
    <source>
        <dbReference type="PROSITE" id="PS50043"/>
    </source>
</evidence>
<evidence type="ECO:0000313" key="8">
    <source>
        <dbReference type="Proteomes" id="UP000315217"/>
    </source>
</evidence>
<evidence type="ECO:0000256" key="3">
    <source>
        <dbReference type="PROSITE-ProRule" id="PRU00169"/>
    </source>
</evidence>
<evidence type="ECO:0000313" key="6">
    <source>
        <dbReference type="EMBL" id="TMJ08837.1"/>
    </source>
</evidence>
<dbReference type="SMART" id="SM00421">
    <property type="entry name" value="HTH_LUXR"/>
    <property type="match status" value="1"/>
</dbReference>
<dbReference type="PANTHER" id="PTHR43214:SF43">
    <property type="entry name" value="TWO-COMPONENT RESPONSE REGULATOR"/>
    <property type="match status" value="1"/>
</dbReference>
<dbReference type="SMART" id="SM00448">
    <property type="entry name" value="REC"/>
    <property type="match status" value="1"/>
</dbReference>
<dbReference type="InterPro" id="IPR039420">
    <property type="entry name" value="WalR-like"/>
</dbReference>
<name>A0A537LQ02_9BACT</name>